<dbReference type="Proteomes" id="UP000772434">
    <property type="component" value="Unassembled WGS sequence"/>
</dbReference>
<protein>
    <submittedName>
        <fullName evidence="1">Uncharacterized protein</fullName>
    </submittedName>
</protein>
<dbReference type="AlphaFoldDB" id="A0A9P5Q9H5"/>
<sequence length="75" mass="8366">MVSLLPNSPHLDMSPALFKSLSSPTEADNAVALGKTRTKQYSLLKNHLNDCHLDDKAMCVPLQGDAFVFRLRCRH</sequence>
<gene>
    <name evidence="1" type="ORF">BDP27DRAFT_607379</name>
</gene>
<keyword evidence="2" id="KW-1185">Reference proteome</keyword>
<organism evidence="1 2">
    <name type="scientific">Rhodocollybia butyracea</name>
    <dbReference type="NCBI Taxonomy" id="206335"/>
    <lineage>
        <taxon>Eukaryota</taxon>
        <taxon>Fungi</taxon>
        <taxon>Dikarya</taxon>
        <taxon>Basidiomycota</taxon>
        <taxon>Agaricomycotina</taxon>
        <taxon>Agaricomycetes</taxon>
        <taxon>Agaricomycetidae</taxon>
        <taxon>Agaricales</taxon>
        <taxon>Marasmiineae</taxon>
        <taxon>Omphalotaceae</taxon>
        <taxon>Rhodocollybia</taxon>
    </lineage>
</organism>
<evidence type="ECO:0000313" key="2">
    <source>
        <dbReference type="Proteomes" id="UP000772434"/>
    </source>
</evidence>
<dbReference type="EMBL" id="JADNRY010000004">
    <property type="protein sequence ID" value="KAF9077360.1"/>
    <property type="molecule type" value="Genomic_DNA"/>
</dbReference>
<proteinExistence type="predicted"/>
<name>A0A9P5Q9H5_9AGAR</name>
<evidence type="ECO:0000313" key="1">
    <source>
        <dbReference type="EMBL" id="KAF9077360.1"/>
    </source>
</evidence>
<reference evidence="1" key="1">
    <citation type="submission" date="2020-11" db="EMBL/GenBank/DDBJ databases">
        <authorList>
            <consortium name="DOE Joint Genome Institute"/>
            <person name="Ahrendt S."/>
            <person name="Riley R."/>
            <person name="Andreopoulos W."/>
            <person name="Labutti K."/>
            <person name="Pangilinan J."/>
            <person name="Ruiz-Duenas F.J."/>
            <person name="Barrasa J.M."/>
            <person name="Sanchez-Garcia M."/>
            <person name="Camarero S."/>
            <person name="Miyauchi S."/>
            <person name="Serrano A."/>
            <person name="Linde D."/>
            <person name="Babiker R."/>
            <person name="Drula E."/>
            <person name="Ayuso-Fernandez I."/>
            <person name="Pacheco R."/>
            <person name="Padilla G."/>
            <person name="Ferreira P."/>
            <person name="Barriuso J."/>
            <person name="Kellner H."/>
            <person name="Castanera R."/>
            <person name="Alfaro M."/>
            <person name="Ramirez L."/>
            <person name="Pisabarro A.G."/>
            <person name="Kuo A."/>
            <person name="Tritt A."/>
            <person name="Lipzen A."/>
            <person name="He G."/>
            <person name="Yan M."/>
            <person name="Ng V."/>
            <person name="Cullen D."/>
            <person name="Martin F."/>
            <person name="Rosso M.-N."/>
            <person name="Henrissat B."/>
            <person name="Hibbett D."/>
            <person name="Martinez A.T."/>
            <person name="Grigoriev I.V."/>
        </authorList>
    </citation>
    <scope>NUCLEOTIDE SEQUENCE</scope>
    <source>
        <strain evidence="1">AH 40177</strain>
    </source>
</reference>
<comment type="caution">
    <text evidence="1">The sequence shown here is derived from an EMBL/GenBank/DDBJ whole genome shotgun (WGS) entry which is preliminary data.</text>
</comment>
<accession>A0A9P5Q9H5</accession>